<comment type="caution">
    <text evidence="1">The sequence shown here is derived from an EMBL/GenBank/DDBJ whole genome shotgun (WGS) entry which is preliminary data.</text>
</comment>
<dbReference type="Proteomes" id="UP001148838">
    <property type="component" value="Unassembled WGS sequence"/>
</dbReference>
<evidence type="ECO:0000313" key="1">
    <source>
        <dbReference type="EMBL" id="KAJ4426432.1"/>
    </source>
</evidence>
<accession>A0ABQ8RXH1</accession>
<evidence type="ECO:0000313" key="2">
    <source>
        <dbReference type="Proteomes" id="UP001148838"/>
    </source>
</evidence>
<name>A0ABQ8RXH1_PERAM</name>
<proteinExistence type="predicted"/>
<organism evidence="1 2">
    <name type="scientific">Periplaneta americana</name>
    <name type="common">American cockroach</name>
    <name type="synonym">Blatta americana</name>
    <dbReference type="NCBI Taxonomy" id="6978"/>
    <lineage>
        <taxon>Eukaryota</taxon>
        <taxon>Metazoa</taxon>
        <taxon>Ecdysozoa</taxon>
        <taxon>Arthropoda</taxon>
        <taxon>Hexapoda</taxon>
        <taxon>Insecta</taxon>
        <taxon>Pterygota</taxon>
        <taxon>Neoptera</taxon>
        <taxon>Polyneoptera</taxon>
        <taxon>Dictyoptera</taxon>
        <taxon>Blattodea</taxon>
        <taxon>Blattoidea</taxon>
        <taxon>Blattidae</taxon>
        <taxon>Blattinae</taxon>
        <taxon>Periplaneta</taxon>
    </lineage>
</organism>
<dbReference type="EMBL" id="JAJSOF020000040">
    <property type="protein sequence ID" value="KAJ4426432.1"/>
    <property type="molecule type" value="Genomic_DNA"/>
</dbReference>
<keyword evidence="2" id="KW-1185">Reference proteome</keyword>
<sequence>MQHFDYCDALLSDLSSELSVKLQRAQNMCVRYVCNIRRYDHISPSFASLSWLRLKDRRTLHSLSLLFRILHTSTSNYLSSRFSYLYSNHDSKQASLVYRSSTRVCVRICVSIRRPEFECSGPQLEGPEFECSGPQLEGPEFEYSELSLKTIEEFSTLFHEKMLVQTLVMPHFDYCDILFTDLSVTSAQRLQRVLNMCVRFVCNIRRADHLYICFRHSHWSTDLMSDTVDSPKFDRTELKVLNNKENRKHRLLPPPRLEFDDTGVKHKSLY</sequence>
<reference evidence="1 2" key="1">
    <citation type="journal article" date="2022" name="Allergy">
        <title>Genome assembly and annotation of Periplaneta americana reveal a comprehensive cockroach allergen profile.</title>
        <authorList>
            <person name="Wang L."/>
            <person name="Xiong Q."/>
            <person name="Saelim N."/>
            <person name="Wang L."/>
            <person name="Nong W."/>
            <person name="Wan A.T."/>
            <person name="Shi M."/>
            <person name="Liu X."/>
            <person name="Cao Q."/>
            <person name="Hui J.H.L."/>
            <person name="Sookrung N."/>
            <person name="Leung T.F."/>
            <person name="Tungtrongchitr A."/>
            <person name="Tsui S.K.W."/>
        </authorList>
    </citation>
    <scope>NUCLEOTIDE SEQUENCE [LARGE SCALE GENOMIC DNA]</scope>
    <source>
        <strain evidence="1">PWHHKU_190912</strain>
    </source>
</reference>
<protein>
    <submittedName>
        <fullName evidence="1">Uncharacterized protein</fullName>
    </submittedName>
</protein>
<gene>
    <name evidence="1" type="ORF">ANN_27246</name>
</gene>